<evidence type="ECO:0000256" key="5">
    <source>
        <dbReference type="ARBA" id="ARBA00022840"/>
    </source>
</evidence>
<protein>
    <submittedName>
        <fullName evidence="8">ABC transporter ATP-binding protein</fullName>
    </submittedName>
</protein>
<dbReference type="SUPFAM" id="SSF52540">
    <property type="entry name" value="P-loop containing nucleoside triphosphate hydrolases"/>
    <property type="match status" value="1"/>
</dbReference>
<dbReference type="GO" id="GO:0005524">
    <property type="term" value="F:ATP binding"/>
    <property type="evidence" value="ECO:0007669"/>
    <property type="project" value="UniProtKB-KW"/>
</dbReference>
<evidence type="ECO:0000313" key="9">
    <source>
        <dbReference type="Proteomes" id="UP000285324"/>
    </source>
</evidence>
<comment type="caution">
    <text evidence="8">The sequence shown here is derived from an EMBL/GenBank/DDBJ whole genome shotgun (WGS) entry which is preliminary data.</text>
</comment>
<evidence type="ECO:0000313" key="8">
    <source>
        <dbReference type="EMBL" id="RPJ89251.1"/>
    </source>
</evidence>
<evidence type="ECO:0000256" key="6">
    <source>
        <dbReference type="ARBA" id="ARBA00022970"/>
    </source>
</evidence>
<evidence type="ECO:0000259" key="7">
    <source>
        <dbReference type="PROSITE" id="PS50893"/>
    </source>
</evidence>
<dbReference type="GO" id="GO:0016887">
    <property type="term" value="F:ATP hydrolysis activity"/>
    <property type="evidence" value="ECO:0007669"/>
    <property type="project" value="InterPro"/>
</dbReference>
<proteinExistence type="inferred from homology"/>
<dbReference type="CDD" id="cd03224">
    <property type="entry name" value="ABC_TM1139_LivF_branched"/>
    <property type="match status" value="1"/>
</dbReference>
<evidence type="ECO:0000256" key="4">
    <source>
        <dbReference type="ARBA" id="ARBA00022741"/>
    </source>
</evidence>
<dbReference type="Pfam" id="PF00005">
    <property type="entry name" value="ABC_tran"/>
    <property type="match status" value="1"/>
</dbReference>
<dbReference type="SMART" id="SM00382">
    <property type="entry name" value="AAA"/>
    <property type="match status" value="1"/>
</dbReference>
<dbReference type="PROSITE" id="PS50893">
    <property type="entry name" value="ABC_TRANSPORTER_2"/>
    <property type="match status" value="1"/>
</dbReference>
<dbReference type="InterPro" id="IPR052156">
    <property type="entry name" value="BCAA_Transport_ATP-bd_LivF"/>
</dbReference>
<dbReference type="PANTHER" id="PTHR43820">
    <property type="entry name" value="HIGH-AFFINITY BRANCHED-CHAIN AMINO ACID TRANSPORT ATP-BINDING PROTEIN LIVF"/>
    <property type="match status" value="1"/>
</dbReference>
<dbReference type="Proteomes" id="UP000285324">
    <property type="component" value="Unassembled WGS sequence"/>
</dbReference>
<keyword evidence="5 8" id="KW-0067">ATP-binding</keyword>
<dbReference type="EMBL" id="QVXO01000045">
    <property type="protein sequence ID" value="RPJ89251.1"/>
    <property type="molecule type" value="Genomic_DNA"/>
</dbReference>
<dbReference type="AlphaFoldDB" id="A0A424W7S3"/>
<evidence type="ECO:0000256" key="2">
    <source>
        <dbReference type="ARBA" id="ARBA00022448"/>
    </source>
</evidence>
<keyword evidence="4" id="KW-0547">Nucleotide-binding</keyword>
<dbReference type="OrthoDB" id="9776369at2"/>
<dbReference type="InterPro" id="IPR003439">
    <property type="entry name" value="ABC_transporter-like_ATP-bd"/>
</dbReference>
<dbReference type="RefSeq" id="WP_118933787.1">
    <property type="nucleotide sequence ID" value="NZ_CP061008.1"/>
</dbReference>
<evidence type="ECO:0000256" key="3">
    <source>
        <dbReference type="ARBA" id="ARBA00022475"/>
    </source>
</evidence>
<dbReference type="PANTHER" id="PTHR43820:SF4">
    <property type="entry name" value="HIGH-AFFINITY BRANCHED-CHAIN AMINO ACID TRANSPORT ATP-BINDING PROTEIN LIVF"/>
    <property type="match status" value="1"/>
</dbReference>
<name>A0A424W7S3_ALCXX</name>
<dbReference type="GO" id="GO:0015807">
    <property type="term" value="P:L-amino acid transport"/>
    <property type="evidence" value="ECO:0007669"/>
    <property type="project" value="TreeGrafter"/>
</dbReference>
<keyword evidence="3" id="KW-0472">Membrane</keyword>
<dbReference type="InterPro" id="IPR027417">
    <property type="entry name" value="P-loop_NTPase"/>
</dbReference>
<comment type="similarity">
    <text evidence="1">Belongs to the ABC transporter superfamily.</text>
</comment>
<dbReference type="InterPro" id="IPR017871">
    <property type="entry name" value="ABC_transporter-like_CS"/>
</dbReference>
<keyword evidence="3" id="KW-1003">Cell membrane</keyword>
<accession>A0A424W7S3</accession>
<feature type="domain" description="ABC transporter" evidence="7">
    <location>
        <begin position="2"/>
        <end position="237"/>
    </location>
</feature>
<organism evidence="8 9">
    <name type="scientific">Alcaligenes xylosoxydans xylosoxydans</name>
    <name type="common">Achromobacter xylosoxidans</name>
    <dbReference type="NCBI Taxonomy" id="85698"/>
    <lineage>
        <taxon>Bacteria</taxon>
        <taxon>Pseudomonadati</taxon>
        <taxon>Pseudomonadota</taxon>
        <taxon>Betaproteobacteria</taxon>
        <taxon>Burkholderiales</taxon>
        <taxon>Alcaligenaceae</taxon>
        <taxon>Achromobacter</taxon>
    </lineage>
</organism>
<keyword evidence="6" id="KW-0029">Amino-acid transport</keyword>
<reference evidence="8 9" key="1">
    <citation type="submission" date="2018-08" db="EMBL/GenBank/DDBJ databases">
        <title>Achromobacter xylosoxidans Genome sequencing and assembly.</title>
        <authorList>
            <person name="Wang R."/>
            <person name="Rensing C."/>
            <person name="Li Y."/>
        </authorList>
    </citation>
    <scope>NUCLEOTIDE SEQUENCE [LARGE SCALE GENOMIC DNA]</scope>
    <source>
        <strain evidence="8 9">GD003A</strain>
    </source>
</reference>
<sequence length="237" mass="25691">MLEITNLCASYGAGDVLRETSLEIPAGQIGCLLGANGAGKTTVMRSLSGLLRPLRGSVRFEGEAIETLSADSIVDRGIVLVPEGRRVFAPLSVSENLEMGGYKLLKQRRQSEFRRNLDFVLDLFPRLSERARQAAGTLSGGEQQMVAIGRALMSSPRLLMLDEPSMGLAPLVVKDIFLSLRRLKQEGLTLFIAEQNARLTLSAADYGYVLQEGRVAYSGSAQALRDDTRVQAAYLGA</sequence>
<evidence type="ECO:0000256" key="1">
    <source>
        <dbReference type="ARBA" id="ARBA00005417"/>
    </source>
</evidence>
<dbReference type="InterPro" id="IPR003593">
    <property type="entry name" value="AAA+_ATPase"/>
</dbReference>
<gene>
    <name evidence="8" type="ORF">DY367_23815</name>
</gene>
<dbReference type="PROSITE" id="PS00211">
    <property type="entry name" value="ABC_TRANSPORTER_1"/>
    <property type="match status" value="1"/>
</dbReference>
<dbReference type="Gene3D" id="3.40.50.300">
    <property type="entry name" value="P-loop containing nucleotide triphosphate hydrolases"/>
    <property type="match status" value="1"/>
</dbReference>
<keyword evidence="2" id="KW-0813">Transport</keyword>
<dbReference type="GO" id="GO:0015658">
    <property type="term" value="F:branched-chain amino acid transmembrane transporter activity"/>
    <property type="evidence" value="ECO:0007669"/>
    <property type="project" value="TreeGrafter"/>
</dbReference>